<gene>
    <name evidence="6" type="ORF">DKG74_18745</name>
</gene>
<dbReference type="PANTHER" id="PTHR33337:SF40">
    <property type="entry name" value="CENP-V_GFA DOMAIN-CONTAINING PROTEIN-RELATED"/>
    <property type="match status" value="1"/>
</dbReference>
<evidence type="ECO:0000256" key="4">
    <source>
        <dbReference type="ARBA" id="ARBA00023239"/>
    </source>
</evidence>
<dbReference type="EMBL" id="QGLE01000014">
    <property type="protein sequence ID" value="PWR18463.1"/>
    <property type="molecule type" value="Genomic_DNA"/>
</dbReference>
<dbReference type="InterPro" id="IPR011057">
    <property type="entry name" value="Mss4-like_sf"/>
</dbReference>
<dbReference type="SUPFAM" id="SSF51316">
    <property type="entry name" value="Mss4-like"/>
    <property type="match status" value="1"/>
</dbReference>
<evidence type="ECO:0000256" key="3">
    <source>
        <dbReference type="ARBA" id="ARBA00022833"/>
    </source>
</evidence>
<dbReference type="Proteomes" id="UP000245461">
    <property type="component" value="Unassembled WGS sequence"/>
</dbReference>
<comment type="similarity">
    <text evidence="1">Belongs to the Gfa family.</text>
</comment>
<keyword evidence="7" id="KW-1185">Reference proteome</keyword>
<dbReference type="OrthoDB" id="9807246at2"/>
<organism evidence="6 7">
    <name type="scientific">Zavarzinia aquatilis</name>
    <dbReference type="NCBI Taxonomy" id="2211142"/>
    <lineage>
        <taxon>Bacteria</taxon>
        <taxon>Pseudomonadati</taxon>
        <taxon>Pseudomonadota</taxon>
        <taxon>Alphaproteobacteria</taxon>
        <taxon>Rhodospirillales</taxon>
        <taxon>Zavarziniaceae</taxon>
        <taxon>Zavarzinia</taxon>
    </lineage>
</organism>
<feature type="domain" description="CENP-V/GFA" evidence="5">
    <location>
        <begin position="8"/>
        <end position="131"/>
    </location>
</feature>
<evidence type="ECO:0000259" key="5">
    <source>
        <dbReference type="PROSITE" id="PS51891"/>
    </source>
</evidence>
<dbReference type="Pfam" id="PF04828">
    <property type="entry name" value="GFA"/>
    <property type="match status" value="1"/>
</dbReference>
<name>A0A317DZH6_9PROT</name>
<keyword evidence="2" id="KW-0479">Metal-binding</keyword>
<dbReference type="PROSITE" id="PS51891">
    <property type="entry name" value="CENP_V_GFA"/>
    <property type="match status" value="1"/>
</dbReference>
<proteinExistence type="inferred from homology"/>
<evidence type="ECO:0000256" key="1">
    <source>
        <dbReference type="ARBA" id="ARBA00005495"/>
    </source>
</evidence>
<evidence type="ECO:0000313" key="7">
    <source>
        <dbReference type="Proteomes" id="UP000245461"/>
    </source>
</evidence>
<sequence>MDDRNRSLEGGCLCGAVRFTAHGRFGEVSVCHCSQCRRWHGAPGPYTSVRRDRLNFHNQRGLAWYRSSERARRGFCRECGASLFWDMPDKTYTAIALGAFDGPTGLAQAVHIFVADKGDSYQIADGLPQWPASHHGG</sequence>
<dbReference type="GO" id="GO:0046872">
    <property type="term" value="F:metal ion binding"/>
    <property type="evidence" value="ECO:0007669"/>
    <property type="project" value="UniProtKB-KW"/>
</dbReference>
<comment type="caution">
    <text evidence="6">The sequence shown here is derived from an EMBL/GenBank/DDBJ whole genome shotgun (WGS) entry which is preliminary data.</text>
</comment>
<dbReference type="GO" id="GO:0016846">
    <property type="term" value="F:carbon-sulfur lyase activity"/>
    <property type="evidence" value="ECO:0007669"/>
    <property type="project" value="InterPro"/>
</dbReference>
<evidence type="ECO:0000256" key="2">
    <source>
        <dbReference type="ARBA" id="ARBA00022723"/>
    </source>
</evidence>
<dbReference type="PANTHER" id="PTHR33337">
    <property type="entry name" value="GFA DOMAIN-CONTAINING PROTEIN"/>
    <property type="match status" value="1"/>
</dbReference>
<accession>A0A317DZH6</accession>
<protein>
    <submittedName>
        <fullName evidence="6">Aldehyde-activating protein</fullName>
    </submittedName>
</protein>
<evidence type="ECO:0000313" key="6">
    <source>
        <dbReference type="EMBL" id="PWR18463.1"/>
    </source>
</evidence>
<dbReference type="Gene3D" id="3.90.1590.10">
    <property type="entry name" value="glutathione-dependent formaldehyde- activating enzyme (gfa)"/>
    <property type="match status" value="1"/>
</dbReference>
<keyword evidence="3" id="KW-0862">Zinc</keyword>
<reference evidence="6 7" key="1">
    <citation type="submission" date="2018-05" db="EMBL/GenBank/DDBJ databases">
        <title>Zavarzinia sp. HR-AS.</title>
        <authorList>
            <person name="Lee Y."/>
            <person name="Jeon C.O."/>
        </authorList>
    </citation>
    <scope>NUCLEOTIDE SEQUENCE [LARGE SCALE GENOMIC DNA]</scope>
    <source>
        <strain evidence="6 7">HR-AS</strain>
    </source>
</reference>
<dbReference type="RefSeq" id="WP_109907711.1">
    <property type="nucleotide sequence ID" value="NZ_QGLE01000014.1"/>
</dbReference>
<dbReference type="AlphaFoldDB" id="A0A317DZH6"/>
<keyword evidence="4" id="KW-0456">Lyase</keyword>
<dbReference type="InterPro" id="IPR006913">
    <property type="entry name" value="CENP-V/GFA"/>
</dbReference>